<reference evidence="3 4" key="1">
    <citation type="submission" date="2018-10" db="EMBL/GenBank/DDBJ databases">
        <title>Phylogenomics of Brevibacillus.</title>
        <authorList>
            <person name="Dunlap C."/>
        </authorList>
    </citation>
    <scope>NUCLEOTIDE SEQUENCE [LARGE SCALE GENOMIC DNA]</scope>
    <source>
        <strain evidence="3 4">NRRL NRS 1219</strain>
    </source>
</reference>
<evidence type="ECO:0000313" key="5">
    <source>
        <dbReference type="Proteomes" id="UP000317180"/>
    </source>
</evidence>
<dbReference type="RefSeq" id="WP_005826919.1">
    <property type="nucleotide sequence ID" value="NZ_BJOD01000050.1"/>
</dbReference>
<dbReference type="OrthoDB" id="2631586at2"/>
<dbReference type="InterPro" id="IPR025097">
    <property type="entry name" value="DUF4023"/>
</dbReference>
<evidence type="ECO:0000313" key="4">
    <source>
        <dbReference type="Proteomes" id="UP000276178"/>
    </source>
</evidence>
<organism evidence="3 4">
    <name type="scientific">Brevibacillus agri</name>
    <dbReference type="NCBI Taxonomy" id="51101"/>
    <lineage>
        <taxon>Bacteria</taxon>
        <taxon>Bacillati</taxon>
        <taxon>Bacillota</taxon>
        <taxon>Bacilli</taxon>
        <taxon>Bacillales</taxon>
        <taxon>Paenibacillaceae</taxon>
        <taxon>Brevibacillus</taxon>
    </lineage>
</organism>
<dbReference type="EMBL" id="RHHN01000077">
    <property type="protein sequence ID" value="RNB49859.1"/>
    <property type="molecule type" value="Genomic_DNA"/>
</dbReference>
<reference evidence="2 5" key="2">
    <citation type="submission" date="2019-06" db="EMBL/GenBank/DDBJ databases">
        <title>Whole genome shotgun sequence of Brevibacillus agri NBRC 15538.</title>
        <authorList>
            <person name="Hosoyama A."/>
            <person name="Uohara A."/>
            <person name="Ohji S."/>
            <person name="Ichikawa N."/>
        </authorList>
    </citation>
    <scope>NUCLEOTIDE SEQUENCE [LARGE SCALE GENOMIC DNA]</scope>
    <source>
        <strain evidence="2 5">NBRC 15538</strain>
    </source>
</reference>
<gene>
    <name evidence="2" type="ORF">BAG01nite_39010</name>
    <name evidence="3" type="ORF">EB820_22465</name>
</gene>
<feature type="region of interest" description="Disordered" evidence="1">
    <location>
        <begin position="18"/>
        <end position="45"/>
    </location>
</feature>
<dbReference type="Pfam" id="PF13215">
    <property type="entry name" value="DUF4023"/>
    <property type="match status" value="1"/>
</dbReference>
<accession>A0A3M8AFB9</accession>
<keyword evidence="5" id="KW-1185">Reference proteome</keyword>
<dbReference type="GeneID" id="82809828"/>
<dbReference type="EMBL" id="BJOD01000050">
    <property type="protein sequence ID" value="GED27799.1"/>
    <property type="molecule type" value="Genomic_DNA"/>
</dbReference>
<dbReference type="Proteomes" id="UP000317180">
    <property type="component" value="Unassembled WGS sequence"/>
</dbReference>
<evidence type="ECO:0000313" key="3">
    <source>
        <dbReference type="EMBL" id="RNB49859.1"/>
    </source>
</evidence>
<sequence length="45" mass="5290">MDFTKMSTSEFVAKIRESQAKNLRSRKHQGYGHPEKRLPSKQGIW</sequence>
<comment type="caution">
    <text evidence="3">The sequence shown here is derived from an EMBL/GenBank/DDBJ whole genome shotgun (WGS) entry which is preliminary data.</text>
</comment>
<evidence type="ECO:0000313" key="2">
    <source>
        <dbReference type="EMBL" id="GED27799.1"/>
    </source>
</evidence>
<evidence type="ECO:0000256" key="1">
    <source>
        <dbReference type="SAM" id="MobiDB-lite"/>
    </source>
</evidence>
<dbReference type="AlphaFoldDB" id="A0A3M8AFB9"/>
<dbReference type="Proteomes" id="UP000276178">
    <property type="component" value="Unassembled WGS sequence"/>
</dbReference>
<proteinExistence type="predicted"/>
<name>A0A3M8AFB9_9BACL</name>
<protein>
    <submittedName>
        <fullName evidence="3">DUF4023 domain-containing protein</fullName>
    </submittedName>
</protein>